<keyword evidence="2" id="KW-1185">Reference proteome</keyword>
<sequence>MYAFSMPQILLFFHLSSDEAIQNRLEEIDHELDFSFLLVDHFVLVARHQAFVANGGFLVKYRTQNEEEWRPLRKNSDQQKLIEVLQLVGVGNFPIQRSVPLLRDPSGTTDLYGGGGLVPSGYSPLLLLPFHFSGFSLIAPARRCSCVAPLASPKPFLSGKWSAVCKGNEVGRTGPAFGGDALASFFPPLSSFIFQGTKVYWSSSLLSARSFSFEGSWLLLLGGDV</sequence>
<dbReference type="Proteomes" id="UP000314294">
    <property type="component" value="Unassembled WGS sequence"/>
</dbReference>
<accession>A0A4Z2JGC0</accession>
<reference evidence="1 2" key="1">
    <citation type="submission" date="2019-03" db="EMBL/GenBank/DDBJ databases">
        <title>First draft genome of Liparis tanakae, snailfish: a comprehensive survey of snailfish specific genes.</title>
        <authorList>
            <person name="Kim W."/>
            <person name="Song I."/>
            <person name="Jeong J.-H."/>
            <person name="Kim D."/>
            <person name="Kim S."/>
            <person name="Ryu S."/>
            <person name="Song J.Y."/>
            <person name="Lee S.K."/>
        </authorList>
    </citation>
    <scope>NUCLEOTIDE SEQUENCE [LARGE SCALE GENOMIC DNA]</scope>
    <source>
        <tissue evidence="1">Muscle</tissue>
    </source>
</reference>
<evidence type="ECO:0000313" key="1">
    <source>
        <dbReference type="EMBL" id="TNN89309.1"/>
    </source>
</evidence>
<proteinExistence type="predicted"/>
<evidence type="ECO:0000313" key="2">
    <source>
        <dbReference type="Proteomes" id="UP000314294"/>
    </source>
</evidence>
<dbReference type="AlphaFoldDB" id="A0A4Z2JGC0"/>
<name>A0A4Z2JGC0_9TELE</name>
<gene>
    <name evidence="1" type="ORF">EYF80_000597</name>
</gene>
<organism evidence="1 2">
    <name type="scientific">Liparis tanakae</name>
    <name type="common">Tanaka's snailfish</name>
    <dbReference type="NCBI Taxonomy" id="230148"/>
    <lineage>
        <taxon>Eukaryota</taxon>
        <taxon>Metazoa</taxon>
        <taxon>Chordata</taxon>
        <taxon>Craniata</taxon>
        <taxon>Vertebrata</taxon>
        <taxon>Euteleostomi</taxon>
        <taxon>Actinopterygii</taxon>
        <taxon>Neopterygii</taxon>
        <taxon>Teleostei</taxon>
        <taxon>Neoteleostei</taxon>
        <taxon>Acanthomorphata</taxon>
        <taxon>Eupercaria</taxon>
        <taxon>Perciformes</taxon>
        <taxon>Cottioidei</taxon>
        <taxon>Cottales</taxon>
        <taxon>Liparidae</taxon>
        <taxon>Liparis</taxon>
    </lineage>
</organism>
<dbReference type="EMBL" id="SRLO01000002">
    <property type="protein sequence ID" value="TNN89309.1"/>
    <property type="molecule type" value="Genomic_DNA"/>
</dbReference>
<protein>
    <submittedName>
        <fullName evidence="1">Uncharacterized protein</fullName>
    </submittedName>
</protein>
<comment type="caution">
    <text evidence="1">The sequence shown here is derived from an EMBL/GenBank/DDBJ whole genome shotgun (WGS) entry which is preliminary data.</text>
</comment>